<sequence length="374" mass="43175">MKYYIIAGEASGDLHGSNLMRSIYKKDPEAEIRFWGGDLMQQVGGKLVKHYKDLAFMGFVEVVQNLGTILRNIKFCKKDIASFNPDVLVFIDYPGFNMRIAKWAKKIGIETHYYISPQIWAWKENRINDIKRDFDFMYVILPFEKDFYEKKHNYPVTFVGHPLIDAIANYRAQEHEDFRKKHNLDDRPVIALLPGSRKQEISRLLNEMLSVIHHYPQYQFVIAGAPGQEASFYETFIKDQNISFVFNETYALLNIAHAALVTSGTATLETALFSVPQVVLYKGNQVSYEIAKRIIKLKYISLVNLIMDDDVVVELIQGDCNAVRIEQEFAKIIQGEKRNEILLKYKELIRNLGGRGASDYVADEIIKNHMTKRS</sequence>
<dbReference type="PANTHER" id="PTHR30372:SF4">
    <property type="entry name" value="LIPID-A-DISACCHARIDE SYNTHASE, MITOCHONDRIAL-RELATED"/>
    <property type="match status" value="1"/>
</dbReference>
<dbReference type="eggNOG" id="COG0763">
    <property type="taxonomic scope" value="Bacteria"/>
</dbReference>
<keyword evidence="7" id="KW-0808">Transferase</keyword>
<dbReference type="PANTHER" id="PTHR30372">
    <property type="entry name" value="LIPID-A-DISACCHARIDE SYNTHASE"/>
    <property type="match status" value="1"/>
</dbReference>
<dbReference type="NCBIfam" id="TIGR00215">
    <property type="entry name" value="lpxB"/>
    <property type="match status" value="1"/>
</dbReference>
<keyword evidence="4" id="KW-0444">Lipid biosynthesis</keyword>
<proteinExistence type="predicted"/>
<keyword evidence="5" id="KW-0441">Lipid A biosynthesis</keyword>
<gene>
    <name evidence="10" type="ORF">AS202_07355</name>
</gene>
<reference evidence="10 11" key="1">
    <citation type="journal article" date="2016" name="J. Zhejiang Univ. Sci. B">
        <title>Antibiotic resistance mechanisms of Myroides sp.</title>
        <authorList>
            <person name="Hu S."/>
            <person name="Yuan S."/>
            <person name="Qu H."/>
            <person name="Jiang T."/>
            <person name="Zhou Y."/>
            <person name="Wang M."/>
            <person name="Ming D."/>
        </authorList>
    </citation>
    <scope>NUCLEOTIDE SEQUENCE [LARGE SCALE GENOMIC DNA]</scope>
    <source>
        <strain evidence="10 11">PR63039</strain>
    </source>
</reference>
<evidence type="ECO:0000313" key="10">
    <source>
        <dbReference type="EMBL" id="ALU25968.1"/>
    </source>
</evidence>
<evidence type="ECO:0000256" key="2">
    <source>
        <dbReference type="ARBA" id="ARBA00012687"/>
    </source>
</evidence>
<keyword evidence="8" id="KW-0443">Lipid metabolism</keyword>
<dbReference type="Proteomes" id="UP000069030">
    <property type="component" value="Chromosome"/>
</dbReference>
<name>A0A0S7E856_9FLAO</name>
<comment type="catalytic activity">
    <reaction evidence="9">
        <text>a lipid X + a UDP-2-N,3-O-bis[(3R)-3-hydroxyacyl]-alpha-D-glucosamine = a lipid A disaccharide + UDP + H(+)</text>
        <dbReference type="Rhea" id="RHEA:67828"/>
        <dbReference type="ChEBI" id="CHEBI:15378"/>
        <dbReference type="ChEBI" id="CHEBI:58223"/>
        <dbReference type="ChEBI" id="CHEBI:137748"/>
        <dbReference type="ChEBI" id="CHEBI:176338"/>
        <dbReference type="ChEBI" id="CHEBI:176343"/>
        <dbReference type="EC" id="2.4.1.182"/>
    </reaction>
</comment>
<comment type="function">
    <text evidence="1">Condensation of UDP-2,3-diacylglucosamine and 2,3-diacylglucosamine-1-phosphate to form lipid A disaccharide, a precursor of lipid A, a phosphorylated glycolipid that anchors the lipopolysaccharide to the outer membrane of the cell.</text>
</comment>
<dbReference type="GO" id="GO:0009245">
    <property type="term" value="P:lipid A biosynthetic process"/>
    <property type="evidence" value="ECO:0007669"/>
    <property type="project" value="UniProtKB-UniRule"/>
</dbReference>
<evidence type="ECO:0000256" key="1">
    <source>
        <dbReference type="ARBA" id="ARBA00002056"/>
    </source>
</evidence>
<accession>A0A0S7E856</accession>
<dbReference type="RefSeq" id="WP_006257533.1">
    <property type="nucleotide sequence ID" value="NZ_BCMQ01000001.1"/>
</dbReference>
<dbReference type="GO" id="GO:0008915">
    <property type="term" value="F:lipid-A-disaccharide synthase activity"/>
    <property type="evidence" value="ECO:0007669"/>
    <property type="project" value="UniProtKB-UniRule"/>
</dbReference>
<dbReference type="Pfam" id="PF02684">
    <property type="entry name" value="LpxB"/>
    <property type="match status" value="1"/>
</dbReference>
<evidence type="ECO:0000256" key="9">
    <source>
        <dbReference type="ARBA" id="ARBA00048975"/>
    </source>
</evidence>
<evidence type="ECO:0000256" key="8">
    <source>
        <dbReference type="ARBA" id="ARBA00023098"/>
    </source>
</evidence>
<evidence type="ECO:0000256" key="7">
    <source>
        <dbReference type="ARBA" id="ARBA00022679"/>
    </source>
</evidence>
<evidence type="ECO:0000256" key="5">
    <source>
        <dbReference type="ARBA" id="ARBA00022556"/>
    </source>
</evidence>
<evidence type="ECO:0000256" key="6">
    <source>
        <dbReference type="ARBA" id="ARBA00022676"/>
    </source>
</evidence>
<dbReference type="GO" id="GO:0016020">
    <property type="term" value="C:membrane"/>
    <property type="evidence" value="ECO:0007669"/>
    <property type="project" value="GOC"/>
</dbReference>
<protein>
    <recommendedName>
        <fullName evidence="3">Lipid-A-disaccharide synthase</fullName>
        <ecNumber evidence="2">2.4.1.182</ecNumber>
    </recommendedName>
</protein>
<dbReference type="EMBL" id="CP013690">
    <property type="protein sequence ID" value="ALU25968.1"/>
    <property type="molecule type" value="Genomic_DNA"/>
</dbReference>
<organism evidence="10 11">
    <name type="scientific">Myroides odoratimimus</name>
    <dbReference type="NCBI Taxonomy" id="76832"/>
    <lineage>
        <taxon>Bacteria</taxon>
        <taxon>Pseudomonadati</taxon>
        <taxon>Bacteroidota</taxon>
        <taxon>Flavobacteriia</taxon>
        <taxon>Flavobacteriales</taxon>
        <taxon>Flavobacteriaceae</taxon>
        <taxon>Myroides</taxon>
    </lineage>
</organism>
<evidence type="ECO:0000313" key="11">
    <source>
        <dbReference type="Proteomes" id="UP000069030"/>
    </source>
</evidence>
<dbReference type="EC" id="2.4.1.182" evidence="2"/>
<evidence type="ECO:0000256" key="4">
    <source>
        <dbReference type="ARBA" id="ARBA00022516"/>
    </source>
</evidence>
<dbReference type="GO" id="GO:0005543">
    <property type="term" value="F:phospholipid binding"/>
    <property type="evidence" value="ECO:0007669"/>
    <property type="project" value="TreeGrafter"/>
</dbReference>
<dbReference type="InterPro" id="IPR003835">
    <property type="entry name" value="Glyco_trans_19"/>
</dbReference>
<dbReference type="AlphaFoldDB" id="A0A0S7E856"/>
<keyword evidence="6" id="KW-0328">Glycosyltransferase</keyword>
<evidence type="ECO:0000256" key="3">
    <source>
        <dbReference type="ARBA" id="ARBA00020902"/>
    </source>
</evidence>
<dbReference type="SUPFAM" id="SSF53756">
    <property type="entry name" value="UDP-Glycosyltransferase/glycogen phosphorylase"/>
    <property type="match status" value="1"/>
</dbReference>
<dbReference type="KEGG" id="mod:AS202_07355"/>